<comment type="subcellular location">
    <subcellularLocation>
        <location evidence="1">Membrane</location>
        <topology evidence="1">Multi-pass membrane protein</topology>
    </subcellularLocation>
</comment>
<feature type="transmembrane region" description="Helical" evidence="7">
    <location>
        <begin position="303"/>
        <end position="322"/>
    </location>
</feature>
<dbReference type="EMBL" id="LFYR01001858">
    <property type="protein sequence ID" value="KMZ58860.1"/>
    <property type="molecule type" value="Genomic_DNA"/>
</dbReference>
<dbReference type="SUPFAM" id="SSF103473">
    <property type="entry name" value="MFS general substrate transporter"/>
    <property type="match status" value="1"/>
</dbReference>
<dbReference type="InterPro" id="IPR036259">
    <property type="entry name" value="MFS_trans_sf"/>
</dbReference>
<dbReference type="PANTHER" id="PTHR10332:SF10">
    <property type="entry name" value="EQUILIBRATIVE NUCLEOSIDE TRANSPORTER 4"/>
    <property type="match status" value="1"/>
</dbReference>
<proteinExistence type="inferred from homology"/>
<comment type="caution">
    <text evidence="8">The sequence shown here is derived from an EMBL/GenBank/DDBJ whole genome shotgun (WGS) entry which is preliminary data.</text>
</comment>
<evidence type="ECO:0000256" key="7">
    <source>
        <dbReference type="SAM" id="Phobius"/>
    </source>
</evidence>
<accession>A0A0K9NS86</accession>
<reference evidence="9" key="1">
    <citation type="journal article" date="2016" name="Nature">
        <title>The genome of the seagrass Zostera marina reveals angiosperm adaptation to the sea.</title>
        <authorList>
            <person name="Olsen J.L."/>
            <person name="Rouze P."/>
            <person name="Verhelst B."/>
            <person name="Lin Y.-C."/>
            <person name="Bayer T."/>
            <person name="Collen J."/>
            <person name="Dattolo E."/>
            <person name="De Paoli E."/>
            <person name="Dittami S."/>
            <person name="Maumus F."/>
            <person name="Michel G."/>
            <person name="Kersting A."/>
            <person name="Lauritano C."/>
            <person name="Lohaus R."/>
            <person name="Toepel M."/>
            <person name="Tonon T."/>
            <person name="Vanneste K."/>
            <person name="Amirebrahimi M."/>
            <person name="Brakel J."/>
            <person name="Bostroem C."/>
            <person name="Chovatia M."/>
            <person name="Grimwood J."/>
            <person name="Jenkins J.W."/>
            <person name="Jueterbock A."/>
            <person name="Mraz A."/>
            <person name="Stam W.T."/>
            <person name="Tice H."/>
            <person name="Bornberg-Bauer E."/>
            <person name="Green P.J."/>
            <person name="Pearson G.A."/>
            <person name="Procaccini G."/>
            <person name="Duarte C.M."/>
            <person name="Schmutz J."/>
            <person name="Reusch T.B.H."/>
            <person name="Van de Peer Y."/>
        </authorList>
    </citation>
    <scope>NUCLEOTIDE SEQUENCE [LARGE SCALE GENOMIC DNA]</scope>
    <source>
        <strain evidence="9">cv. Finnish</strain>
    </source>
</reference>
<dbReference type="PANTHER" id="PTHR10332">
    <property type="entry name" value="EQUILIBRATIVE NUCLEOSIDE TRANSPORTER"/>
    <property type="match status" value="1"/>
</dbReference>
<dbReference type="InterPro" id="IPR002259">
    <property type="entry name" value="Eqnu_transpt"/>
</dbReference>
<evidence type="ECO:0000313" key="8">
    <source>
        <dbReference type="EMBL" id="KMZ58860.1"/>
    </source>
</evidence>
<dbReference type="GO" id="GO:0005337">
    <property type="term" value="F:nucleoside transmembrane transporter activity"/>
    <property type="evidence" value="ECO:0000318"/>
    <property type="project" value="GO_Central"/>
</dbReference>
<feature type="transmembrane region" description="Helical" evidence="7">
    <location>
        <begin position="334"/>
        <end position="353"/>
    </location>
</feature>
<name>A0A0K9NS86_ZOSMR</name>
<dbReference type="OrthoDB" id="1856718at2759"/>
<organism evidence="8 9">
    <name type="scientific">Zostera marina</name>
    <name type="common">Eelgrass</name>
    <dbReference type="NCBI Taxonomy" id="29655"/>
    <lineage>
        <taxon>Eukaryota</taxon>
        <taxon>Viridiplantae</taxon>
        <taxon>Streptophyta</taxon>
        <taxon>Embryophyta</taxon>
        <taxon>Tracheophyta</taxon>
        <taxon>Spermatophyta</taxon>
        <taxon>Magnoliopsida</taxon>
        <taxon>Liliopsida</taxon>
        <taxon>Zosteraceae</taxon>
        <taxon>Zostera</taxon>
    </lineage>
</organism>
<dbReference type="Proteomes" id="UP000036987">
    <property type="component" value="Unassembled WGS sequence"/>
</dbReference>
<feature type="transmembrane region" description="Helical" evidence="7">
    <location>
        <begin position="37"/>
        <end position="57"/>
    </location>
</feature>
<keyword evidence="3" id="KW-0813">Transport</keyword>
<evidence type="ECO:0000256" key="1">
    <source>
        <dbReference type="ARBA" id="ARBA00004141"/>
    </source>
</evidence>
<feature type="transmembrane region" description="Helical" evidence="7">
    <location>
        <begin position="102"/>
        <end position="126"/>
    </location>
</feature>
<dbReference type="Pfam" id="PF01733">
    <property type="entry name" value="Nucleoside_tran"/>
    <property type="match status" value="1"/>
</dbReference>
<dbReference type="PIRSF" id="PIRSF016379">
    <property type="entry name" value="ENT"/>
    <property type="match status" value="1"/>
</dbReference>
<evidence type="ECO:0000313" key="9">
    <source>
        <dbReference type="Proteomes" id="UP000036987"/>
    </source>
</evidence>
<dbReference type="OMA" id="KYKFRNT"/>
<keyword evidence="5 7" id="KW-1133">Transmembrane helix</keyword>
<evidence type="ECO:0000256" key="6">
    <source>
        <dbReference type="ARBA" id="ARBA00023136"/>
    </source>
</evidence>
<evidence type="ECO:0000256" key="3">
    <source>
        <dbReference type="ARBA" id="ARBA00022448"/>
    </source>
</evidence>
<feature type="transmembrane region" description="Helical" evidence="7">
    <location>
        <begin position="78"/>
        <end position="96"/>
    </location>
</feature>
<feature type="transmembrane region" description="Helical" evidence="7">
    <location>
        <begin position="138"/>
        <end position="161"/>
    </location>
</feature>
<sequence>MKTLEVPNGVSAGNEEELLLSWNLHESKSHPPDTFNLAYLIYFILGVGSLIPWNAYITSVDYFTYLYPTIHIDRVFSIAYMVCFLLSLIIIIFFASHSSASLRINIGLGMFVLCLLITPVVDWVFVKGRQGIYFGYDITIGAVVIAGVADALVQGGVVGSAGELPEIYMQAVCSGTASSGVLISILRIITKSIYPQDADGLRKSANLYFAVSIIMMIICIFCYNIADRIPIIRHYKEIKKEVVKMKIEENGPITLFTWRTTLWEIFCRVKWFGFGIFTIYMVTLSIYPGCITEDVHSDYLKDWYPIILITVYNVFDLVGKAILPAVYPIENAKIGVGISLGRILFFPLYLICIHGPMFFRSEIPVIVITSLLGLTNGYVTSTLLTLTPKSVPIQHAEIAGISTVLFLSFGLFGGSIFSWLWVN</sequence>
<feature type="transmembrane region" description="Helical" evidence="7">
    <location>
        <begin position="398"/>
        <end position="422"/>
    </location>
</feature>
<dbReference type="GO" id="GO:0005886">
    <property type="term" value="C:plasma membrane"/>
    <property type="evidence" value="ECO:0000318"/>
    <property type="project" value="GO_Central"/>
</dbReference>
<feature type="transmembrane region" description="Helical" evidence="7">
    <location>
        <begin position="207"/>
        <end position="226"/>
    </location>
</feature>
<keyword evidence="9" id="KW-1185">Reference proteome</keyword>
<feature type="transmembrane region" description="Helical" evidence="7">
    <location>
        <begin position="271"/>
        <end position="291"/>
    </location>
</feature>
<evidence type="ECO:0000256" key="4">
    <source>
        <dbReference type="ARBA" id="ARBA00022692"/>
    </source>
</evidence>
<keyword evidence="4 7" id="KW-0812">Transmembrane</keyword>
<dbReference type="AlphaFoldDB" id="A0A0K9NS86"/>
<protein>
    <submittedName>
        <fullName evidence="8">Equilibrative nucleoside transporter 1</fullName>
    </submittedName>
</protein>
<feature type="transmembrane region" description="Helical" evidence="7">
    <location>
        <begin position="365"/>
        <end position="386"/>
    </location>
</feature>
<gene>
    <name evidence="8" type="ORF">ZOSMA_72G00220</name>
</gene>
<comment type="similarity">
    <text evidence="2">Belongs to the SLC29A/ENT transporter (TC 2.A.57) family.</text>
</comment>
<evidence type="ECO:0000256" key="5">
    <source>
        <dbReference type="ARBA" id="ARBA00022989"/>
    </source>
</evidence>
<evidence type="ECO:0000256" key="2">
    <source>
        <dbReference type="ARBA" id="ARBA00007965"/>
    </source>
</evidence>
<feature type="transmembrane region" description="Helical" evidence="7">
    <location>
        <begin position="167"/>
        <end position="186"/>
    </location>
</feature>
<keyword evidence="6 7" id="KW-0472">Membrane</keyword>